<protein>
    <submittedName>
        <fullName evidence="2">N-acetyltransferase</fullName>
    </submittedName>
</protein>
<dbReference type="GO" id="GO:0016747">
    <property type="term" value="F:acyltransferase activity, transferring groups other than amino-acyl groups"/>
    <property type="evidence" value="ECO:0007669"/>
    <property type="project" value="InterPro"/>
</dbReference>
<dbReference type="EMBL" id="QXED01000001">
    <property type="protein sequence ID" value="RIV27762.1"/>
    <property type="molecule type" value="Genomic_DNA"/>
</dbReference>
<keyword evidence="2" id="KW-0808">Transferase</keyword>
<dbReference type="InterPro" id="IPR000182">
    <property type="entry name" value="GNAT_dom"/>
</dbReference>
<dbReference type="SUPFAM" id="SSF55729">
    <property type="entry name" value="Acyl-CoA N-acyltransferases (Nat)"/>
    <property type="match status" value="1"/>
</dbReference>
<evidence type="ECO:0000259" key="1">
    <source>
        <dbReference type="PROSITE" id="PS51186"/>
    </source>
</evidence>
<organism evidence="2 3">
    <name type="scientific">Fibrisoma montanum</name>
    <dbReference type="NCBI Taxonomy" id="2305895"/>
    <lineage>
        <taxon>Bacteria</taxon>
        <taxon>Pseudomonadati</taxon>
        <taxon>Bacteroidota</taxon>
        <taxon>Cytophagia</taxon>
        <taxon>Cytophagales</taxon>
        <taxon>Spirosomataceae</taxon>
        <taxon>Fibrisoma</taxon>
    </lineage>
</organism>
<dbReference type="PROSITE" id="PS51186">
    <property type="entry name" value="GNAT"/>
    <property type="match status" value="1"/>
</dbReference>
<gene>
    <name evidence="2" type="ORF">DYU11_05535</name>
</gene>
<dbReference type="OrthoDB" id="9788755at2"/>
<dbReference type="CDD" id="cd04301">
    <property type="entry name" value="NAT_SF"/>
    <property type="match status" value="1"/>
</dbReference>
<evidence type="ECO:0000313" key="2">
    <source>
        <dbReference type="EMBL" id="RIV27762.1"/>
    </source>
</evidence>
<name>A0A418MK18_9BACT</name>
<evidence type="ECO:0000313" key="3">
    <source>
        <dbReference type="Proteomes" id="UP000283523"/>
    </source>
</evidence>
<dbReference type="InterPro" id="IPR016181">
    <property type="entry name" value="Acyl_CoA_acyltransferase"/>
</dbReference>
<proteinExistence type="predicted"/>
<dbReference type="AlphaFoldDB" id="A0A418MK18"/>
<reference evidence="2 3" key="1">
    <citation type="submission" date="2018-08" db="EMBL/GenBank/DDBJ databases">
        <title>Fibrisoma montanum sp. nov., isolated from Danxia mountain soil.</title>
        <authorList>
            <person name="Huang Y."/>
        </authorList>
    </citation>
    <scope>NUCLEOTIDE SEQUENCE [LARGE SCALE GENOMIC DNA]</scope>
    <source>
        <strain evidence="2 3">HYT19</strain>
    </source>
</reference>
<accession>A0A418MK18</accession>
<dbReference type="Gene3D" id="3.40.630.30">
    <property type="match status" value="1"/>
</dbReference>
<dbReference type="Pfam" id="PF13508">
    <property type="entry name" value="Acetyltransf_7"/>
    <property type="match status" value="1"/>
</dbReference>
<feature type="domain" description="N-acetyltransferase" evidence="1">
    <location>
        <begin position="20"/>
        <end position="147"/>
    </location>
</feature>
<dbReference type="Proteomes" id="UP000283523">
    <property type="component" value="Unassembled WGS sequence"/>
</dbReference>
<keyword evidence="3" id="KW-1185">Reference proteome</keyword>
<comment type="caution">
    <text evidence="2">The sequence shown here is derived from an EMBL/GenBank/DDBJ whole genome shotgun (WGS) entry which is preliminary data.</text>
</comment>
<sequence length="147" mass="17229">MLRPWSSSDGICKYDSIYAKELRRIYLESRQQTFHWFDTSAYELDDFDQATQNEVIRVALVAGKSVGFISWYEPENFIHNLFIDKNYRNQGIGKALLNHCLAELGRPSRLKCLQENVKALGFYQSQGWQIEAEGKSDNGLYYWMRID</sequence>